<keyword evidence="3" id="KW-1185">Reference proteome</keyword>
<reference evidence="2 3" key="1">
    <citation type="submission" date="2018-04" db="EMBL/GenBank/DDBJ databases">
        <authorList>
            <person name="Vogel A."/>
        </authorList>
    </citation>
    <scope>NUCLEOTIDE SEQUENCE [LARGE SCALE GENOMIC DNA]</scope>
</reference>
<evidence type="ECO:0000313" key="2">
    <source>
        <dbReference type="EMBL" id="VFQ86754.1"/>
    </source>
</evidence>
<accession>A0A484MF80</accession>
<feature type="region of interest" description="Disordered" evidence="1">
    <location>
        <begin position="62"/>
        <end position="81"/>
    </location>
</feature>
<sequence length="81" mass="8511">MAGGRRDYPGWNPPPRQSSAPLSFAARGGPLVPEEGKIVGSTRAVGKRKLVKGRAAAKGKIVKSRAAGKGKSVKSGRVRFR</sequence>
<dbReference type="EMBL" id="OOIL02003256">
    <property type="protein sequence ID" value="VFQ86754.1"/>
    <property type="molecule type" value="Genomic_DNA"/>
</dbReference>
<feature type="region of interest" description="Disordered" evidence="1">
    <location>
        <begin position="1"/>
        <end position="27"/>
    </location>
</feature>
<evidence type="ECO:0000256" key="1">
    <source>
        <dbReference type="SAM" id="MobiDB-lite"/>
    </source>
</evidence>
<gene>
    <name evidence="2" type="ORF">CCAM_LOCUS28530</name>
</gene>
<evidence type="ECO:0000313" key="3">
    <source>
        <dbReference type="Proteomes" id="UP000595140"/>
    </source>
</evidence>
<proteinExistence type="predicted"/>
<protein>
    <submittedName>
        <fullName evidence="2">Uncharacterized protein</fullName>
    </submittedName>
</protein>
<dbReference type="Proteomes" id="UP000595140">
    <property type="component" value="Unassembled WGS sequence"/>
</dbReference>
<organism evidence="2 3">
    <name type="scientific">Cuscuta campestris</name>
    <dbReference type="NCBI Taxonomy" id="132261"/>
    <lineage>
        <taxon>Eukaryota</taxon>
        <taxon>Viridiplantae</taxon>
        <taxon>Streptophyta</taxon>
        <taxon>Embryophyta</taxon>
        <taxon>Tracheophyta</taxon>
        <taxon>Spermatophyta</taxon>
        <taxon>Magnoliopsida</taxon>
        <taxon>eudicotyledons</taxon>
        <taxon>Gunneridae</taxon>
        <taxon>Pentapetalae</taxon>
        <taxon>asterids</taxon>
        <taxon>lamiids</taxon>
        <taxon>Solanales</taxon>
        <taxon>Convolvulaceae</taxon>
        <taxon>Cuscuteae</taxon>
        <taxon>Cuscuta</taxon>
        <taxon>Cuscuta subgen. Grammica</taxon>
        <taxon>Cuscuta sect. Cleistogrammica</taxon>
    </lineage>
</organism>
<name>A0A484MF80_9ASTE</name>
<dbReference type="AlphaFoldDB" id="A0A484MF80"/>